<feature type="non-terminal residue" evidence="1">
    <location>
        <position position="53"/>
    </location>
</feature>
<organism evidence="1 2">
    <name type="scientific">Scutellospora calospora</name>
    <dbReference type="NCBI Taxonomy" id="85575"/>
    <lineage>
        <taxon>Eukaryota</taxon>
        <taxon>Fungi</taxon>
        <taxon>Fungi incertae sedis</taxon>
        <taxon>Mucoromycota</taxon>
        <taxon>Glomeromycotina</taxon>
        <taxon>Glomeromycetes</taxon>
        <taxon>Diversisporales</taxon>
        <taxon>Gigasporaceae</taxon>
        <taxon>Scutellospora</taxon>
    </lineage>
</organism>
<evidence type="ECO:0000313" key="2">
    <source>
        <dbReference type="Proteomes" id="UP000789860"/>
    </source>
</evidence>
<feature type="non-terminal residue" evidence="1">
    <location>
        <position position="1"/>
    </location>
</feature>
<name>A0ACA9MQW2_9GLOM</name>
<dbReference type="EMBL" id="CAJVPM010014819">
    <property type="protein sequence ID" value="CAG8603562.1"/>
    <property type="molecule type" value="Genomic_DNA"/>
</dbReference>
<gene>
    <name evidence="1" type="ORF">SCALOS_LOCUS7010</name>
</gene>
<keyword evidence="2" id="KW-1185">Reference proteome</keyword>
<proteinExistence type="predicted"/>
<evidence type="ECO:0000313" key="1">
    <source>
        <dbReference type="EMBL" id="CAG8603562.1"/>
    </source>
</evidence>
<comment type="caution">
    <text evidence="1">The sequence shown here is derived from an EMBL/GenBank/DDBJ whole genome shotgun (WGS) entry which is preliminary data.</text>
</comment>
<reference evidence="1" key="1">
    <citation type="submission" date="2021-06" db="EMBL/GenBank/DDBJ databases">
        <authorList>
            <person name="Kallberg Y."/>
            <person name="Tangrot J."/>
            <person name="Rosling A."/>
        </authorList>
    </citation>
    <scope>NUCLEOTIDE SEQUENCE</scope>
    <source>
        <strain evidence="1">AU212A</strain>
    </source>
</reference>
<dbReference type="Proteomes" id="UP000789860">
    <property type="component" value="Unassembled WGS sequence"/>
</dbReference>
<protein>
    <submittedName>
        <fullName evidence="1">11557_t:CDS:1</fullName>
    </submittedName>
</protein>
<sequence>KRKKSITEIGDDYEAKLLIDLVQNGFNTNITKTKIRKNGKTLFVGDGGIDLFG</sequence>
<accession>A0ACA9MQW2</accession>